<organism evidence="1">
    <name type="scientific">Medioppia subpectinata</name>
    <dbReference type="NCBI Taxonomy" id="1979941"/>
    <lineage>
        <taxon>Eukaryota</taxon>
        <taxon>Metazoa</taxon>
        <taxon>Ecdysozoa</taxon>
        <taxon>Arthropoda</taxon>
        <taxon>Chelicerata</taxon>
        <taxon>Arachnida</taxon>
        <taxon>Acari</taxon>
        <taxon>Acariformes</taxon>
        <taxon>Sarcoptiformes</taxon>
        <taxon>Oribatida</taxon>
        <taxon>Brachypylina</taxon>
        <taxon>Oppioidea</taxon>
        <taxon>Oppiidae</taxon>
        <taxon>Medioppia</taxon>
    </lineage>
</organism>
<reference evidence="1" key="1">
    <citation type="submission" date="2020-11" db="EMBL/GenBank/DDBJ databases">
        <authorList>
            <person name="Tran Van P."/>
        </authorList>
    </citation>
    <scope>NUCLEOTIDE SEQUENCE</scope>
</reference>
<dbReference type="SUPFAM" id="SSF56784">
    <property type="entry name" value="HAD-like"/>
    <property type="match status" value="1"/>
</dbReference>
<dbReference type="InterPro" id="IPR036412">
    <property type="entry name" value="HAD-like_sf"/>
</dbReference>
<dbReference type="InterPro" id="IPR023198">
    <property type="entry name" value="PGP-like_dom2"/>
</dbReference>
<dbReference type="Pfam" id="PF09771">
    <property type="entry name" value="Tmemb_18A"/>
    <property type="match status" value="1"/>
</dbReference>
<dbReference type="EMBL" id="CAJPIZ010008653">
    <property type="protein sequence ID" value="CAG2111299.1"/>
    <property type="molecule type" value="Genomic_DNA"/>
</dbReference>
<dbReference type="AlphaFoldDB" id="A0A7R9KZ13"/>
<dbReference type="Proteomes" id="UP000759131">
    <property type="component" value="Unassembled WGS sequence"/>
</dbReference>
<dbReference type="InterPro" id="IPR019168">
    <property type="entry name" value="NEP1-R1"/>
</dbReference>
<gene>
    <name evidence="1" type="ORF">OSB1V03_LOCUS11280</name>
</gene>
<dbReference type="Gene3D" id="3.40.50.1000">
    <property type="entry name" value="HAD superfamily/HAD-like"/>
    <property type="match status" value="1"/>
</dbReference>
<dbReference type="Pfam" id="PF13419">
    <property type="entry name" value="HAD_2"/>
    <property type="match status" value="1"/>
</dbReference>
<protein>
    <submittedName>
        <fullName evidence="1">Uncharacterized protein</fullName>
    </submittedName>
</protein>
<dbReference type="SFLD" id="SFLDS00003">
    <property type="entry name" value="Haloacid_Dehalogenase"/>
    <property type="match status" value="1"/>
</dbReference>
<dbReference type="PANTHER" id="PTHR18901:SF38">
    <property type="entry name" value="PSEUDOURIDINE-5'-PHOSPHATASE"/>
    <property type="match status" value="1"/>
</dbReference>
<keyword evidence="2" id="KW-1185">Reference proteome</keyword>
<dbReference type="EMBL" id="OC863228">
    <property type="protein sequence ID" value="CAD7630869.1"/>
    <property type="molecule type" value="Genomic_DNA"/>
</dbReference>
<name>A0A7R9KZ13_9ACAR</name>
<dbReference type="SFLD" id="SFLDG01129">
    <property type="entry name" value="C1.5:_HAD__Beta-PGM__Phosphata"/>
    <property type="match status" value="1"/>
</dbReference>
<dbReference type="PANTHER" id="PTHR18901">
    <property type="entry name" value="2-DEOXYGLUCOSE-6-PHOSPHATE PHOSPHATASE 2"/>
    <property type="match status" value="1"/>
</dbReference>
<dbReference type="InterPro" id="IPR023214">
    <property type="entry name" value="HAD_sf"/>
</dbReference>
<evidence type="ECO:0000313" key="1">
    <source>
        <dbReference type="EMBL" id="CAD7630869.1"/>
    </source>
</evidence>
<evidence type="ECO:0000313" key="2">
    <source>
        <dbReference type="Proteomes" id="UP000759131"/>
    </source>
</evidence>
<dbReference type="OrthoDB" id="40579at2759"/>
<dbReference type="GO" id="GO:0016791">
    <property type="term" value="F:phosphatase activity"/>
    <property type="evidence" value="ECO:0007669"/>
    <property type="project" value="TreeGrafter"/>
</dbReference>
<accession>A0A7R9KZ13</accession>
<sequence length="209" mass="23828">MAFVGNITHVIFDLDGTLIDTELWGLTNVNKILATYGHSLSQQTYGQYIGFTPFDRCKRIIDDLALDYDNQKFLNDWINECLKTVTTIQLMPGVRRLVEHLYSHGIPLAIGTAGKRAEYYPKTAHLEDLFVEGKYFSHVVHGDDKRVKRSKPFPDLFQVCASLFTPSPEPIISRTRQVLADFAMSCDDNGRLILKPRQTVKNTIEHLKI</sequence>
<dbReference type="Gene3D" id="1.10.150.240">
    <property type="entry name" value="Putative phosphatase, domain 2"/>
    <property type="match status" value="1"/>
</dbReference>
<dbReference type="GO" id="GO:0071595">
    <property type="term" value="C:Nem1-Spo7 phosphatase complex"/>
    <property type="evidence" value="ECO:0007669"/>
    <property type="project" value="InterPro"/>
</dbReference>
<proteinExistence type="predicted"/>
<dbReference type="InterPro" id="IPR041492">
    <property type="entry name" value="HAD_2"/>
</dbReference>